<proteinExistence type="predicted"/>
<feature type="domain" description="CS" evidence="1">
    <location>
        <begin position="27"/>
        <end position="82"/>
    </location>
</feature>
<dbReference type="EMBL" id="LSRX01001030">
    <property type="protein sequence ID" value="OLP84596.1"/>
    <property type="molecule type" value="Genomic_DNA"/>
</dbReference>
<evidence type="ECO:0000259" key="1">
    <source>
        <dbReference type="Pfam" id="PF04969"/>
    </source>
</evidence>
<dbReference type="InterPro" id="IPR007052">
    <property type="entry name" value="CS_dom"/>
</dbReference>
<dbReference type="AlphaFoldDB" id="A0A1Q9CNV1"/>
<dbReference type="SUPFAM" id="SSF49764">
    <property type="entry name" value="HSP20-like chaperones"/>
    <property type="match status" value="1"/>
</dbReference>
<reference evidence="2 3" key="1">
    <citation type="submission" date="2016-02" db="EMBL/GenBank/DDBJ databases">
        <title>Genome analysis of coral dinoflagellate symbionts highlights evolutionary adaptations to a symbiotic lifestyle.</title>
        <authorList>
            <person name="Aranda M."/>
            <person name="Li Y."/>
            <person name="Liew Y.J."/>
            <person name="Baumgarten S."/>
            <person name="Simakov O."/>
            <person name="Wilson M."/>
            <person name="Piel J."/>
            <person name="Ashoor H."/>
            <person name="Bougouffa S."/>
            <person name="Bajic V.B."/>
            <person name="Ryu T."/>
            <person name="Ravasi T."/>
            <person name="Bayer T."/>
            <person name="Micklem G."/>
            <person name="Kim H."/>
            <person name="Bhak J."/>
            <person name="Lajeunesse T.C."/>
            <person name="Voolstra C.R."/>
        </authorList>
    </citation>
    <scope>NUCLEOTIDE SEQUENCE [LARGE SCALE GENOMIC DNA]</scope>
    <source>
        <strain evidence="2 3">CCMP2467</strain>
    </source>
</reference>
<keyword evidence="3" id="KW-1185">Reference proteome</keyword>
<dbReference type="Proteomes" id="UP000186817">
    <property type="component" value="Unassembled WGS sequence"/>
</dbReference>
<protein>
    <recommendedName>
        <fullName evidence="1">CS domain-containing protein</fullName>
    </recommendedName>
</protein>
<dbReference type="OrthoDB" id="416217at2759"/>
<dbReference type="Gene3D" id="2.60.40.790">
    <property type="match status" value="1"/>
</dbReference>
<feature type="non-terminal residue" evidence="2">
    <location>
        <position position="82"/>
    </location>
</feature>
<comment type="caution">
    <text evidence="2">The sequence shown here is derived from an EMBL/GenBank/DDBJ whole genome shotgun (WGS) entry which is preliminary data.</text>
</comment>
<sequence length="82" mass="9380">MAVVADPRHPKELRELRPEELGGKTAKYTWVQTNWEIRCRVPVDPETTKGDIRCSIKQNQMSLAVFDEVILDGPLCDKVDIE</sequence>
<evidence type="ECO:0000313" key="3">
    <source>
        <dbReference type="Proteomes" id="UP000186817"/>
    </source>
</evidence>
<dbReference type="InterPro" id="IPR008978">
    <property type="entry name" value="HSP20-like_chaperone"/>
</dbReference>
<gene>
    <name evidence="2" type="ORF">AK812_SmicGene34516</name>
</gene>
<name>A0A1Q9CNV1_SYMMI</name>
<organism evidence="2 3">
    <name type="scientific">Symbiodinium microadriaticum</name>
    <name type="common">Dinoflagellate</name>
    <name type="synonym">Zooxanthella microadriatica</name>
    <dbReference type="NCBI Taxonomy" id="2951"/>
    <lineage>
        <taxon>Eukaryota</taxon>
        <taxon>Sar</taxon>
        <taxon>Alveolata</taxon>
        <taxon>Dinophyceae</taxon>
        <taxon>Suessiales</taxon>
        <taxon>Symbiodiniaceae</taxon>
        <taxon>Symbiodinium</taxon>
    </lineage>
</organism>
<dbReference type="Pfam" id="PF04969">
    <property type="entry name" value="CS"/>
    <property type="match status" value="1"/>
</dbReference>
<accession>A0A1Q9CNV1</accession>
<evidence type="ECO:0000313" key="2">
    <source>
        <dbReference type="EMBL" id="OLP84596.1"/>
    </source>
</evidence>